<dbReference type="Proteomes" id="UP000320762">
    <property type="component" value="Unassembled WGS sequence"/>
</dbReference>
<dbReference type="EMBL" id="VDMD01000034">
    <property type="protein sequence ID" value="TRM58662.1"/>
    <property type="molecule type" value="Genomic_DNA"/>
</dbReference>
<evidence type="ECO:0000256" key="1">
    <source>
        <dbReference type="SAM" id="MobiDB-lite"/>
    </source>
</evidence>
<evidence type="ECO:0000259" key="2">
    <source>
        <dbReference type="Pfam" id="PF13324"/>
    </source>
</evidence>
<dbReference type="Gene3D" id="1.20.1420.10">
    <property type="entry name" value="Talin, central domain"/>
    <property type="match status" value="1"/>
</dbReference>
<feature type="compositionally biased region" description="Basic and acidic residues" evidence="1">
    <location>
        <begin position="337"/>
        <end position="350"/>
    </location>
</feature>
<dbReference type="InterPro" id="IPR026907">
    <property type="entry name" value="GCIP-like"/>
</dbReference>
<evidence type="ECO:0000313" key="3">
    <source>
        <dbReference type="EMBL" id="TRM58662.1"/>
    </source>
</evidence>
<feature type="compositionally biased region" description="Acidic residues" evidence="1">
    <location>
        <begin position="196"/>
        <end position="209"/>
    </location>
</feature>
<dbReference type="Gene3D" id="1.20.1410.10">
    <property type="entry name" value="I/LWEQ domain"/>
    <property type="match status" value="1"/>
</dbReference>
<protein>
    <recommendedName>
        <fullName evidence="2">Cyclin-D1-binding protein 1-like N-terminal domain-containing protein</fullName>
    </recommendedName>
</protein>
<dbReference type="AlphaFoldDB" id="A0A550C1H9"/>
<dbReference type="STRING" id="97359.A0A550C1H9"/>
<accession>A0A550C1H9</accession>
<dbReference type="GO" id="GO:0005634">
    <property type="term" value="C:nucleus"/>
    <property type="evidence" value="ECO:0007669"/>
    <property type="project" value="TreeGrafter"/>
</dbReference>
<proteinExistence type="predicted"/>
<feature type="region of interest" description="Disordered" evidence="1">
    <location>
        <begin position="324"/>
        <end position="352"/>
    </location>
</feature>
<reference evidence="3 4" key="1">
    <citation type="journal article" date="2019" name="New Phytol.">
        <title>Comparative genomics reveals unique wood-decay strategies and fruiting body development in the Schizophyllaceae.</title>
        <authorList>
            <person name="Almasi E."/>
            <person name="Sahu N."/>
            <person name="Krizsan K."/>
            <person name="Balint B."/>
            <person name="Kovacs G.M."/>
            <person name="Kiss B."/>
            <person name="Cseklye J."/>
            <person name="Drula E."/>
            <person name="Henrissat B."/>
            <person name="Nagy I."/>
            <person name="Chovatia M."/>
            <person name="Adam C."/>
            <person name="LaButti K."/>
            <person name="Lipzen A."/>
            <person name="Riley R."/>
            <person name="Grigoriev I.V."/>
            <person name="Nagy L.G."/>
        </authorList>
    </citation>
    <scope>NUCLEOTIDE SEQUENCE [LARGE SCALE GENOMIC DNA]</scope>
    <source>
        <strain evidence="3 4">NL-1724</strain>
    </source>
</reference>
<keyword evidence="4" id="KW-1185">Reference proteome</keyword>
<dbReference type="OrthoDB" id="41588at2759"/>
<feature type="region of interest" description="Disordered" evidence="1">
    <location>
        <begin position="188"/>
        <end position="209"/>
    </location>
</feature>
<organism evidence="3 4">
    <name type="scientific">Schizophyllum amplum</name>
    <dbReference type="NCBI Taxonomy" id="97359"/>
    <lineage>
        <taxon>Eukaryota</taxon>
        <taxon>Fungi</taxon>
        <taxon>Dikarya</taxon>
        <taxon>Basidiomycota</taxon>
        <taxon>Agaricomycotina</taxon>
        <taxon>Agaricomycetes</taxon>
        <taxon>Agaricomycetidae</taxon>
        <taxon>Agaricales</taxon>
        <taxon>Schizophyllaceae</taxon>
        <taxon>Schizophyllum</taxon>
    </lineage>
</organism>
<comment type="caution">
    <text evidence="3">The sequence shown here is derived from an EMBL/GenBank/DDBJ whole genome shotgun (WGS) entry which is preliminary data.</text>
</comment>
<name>A0A550C1H9_9AGAR</name>
<dbReference type="PANTHER" id="PTHR15492:SF1">
    <property type="entry name" value="CYCLIN-D1-BINDING PROTEIN 1"/>
    <property type="match status" value="1"/>
</dbReference>
<sequence>MAAKKNAIAAAKLAIETCNSAEQSLKSIDASNAPTLDTPLAVIQKDMRAILSMLYFSTTKLSLAMSQQEYSAALSPLKDITVQIPTLMHCISLFDGDLVGKTLAQEVRMVAIDVIVSTAALLQSFVKGEGPATASKEYLFRTGSVHEIIDAARGAKGISDNNTVAVKKKWAANQAPMEDGIKELAESIEKAKSESPAEEETEDDFDDGWDELGISSDDKMDADELVRAEKGHVVLRLCSMLHKRVARDLLTITPASSVDNTLLDSLPTFSANLLSHADDLIMSFEAPQEKSQILECLDGLVEQIHDLRGTLKPLLLEPVSAGLGKPISAGPTEPDGDTAKNDAPKTDKPSPTKWFETCFVQIDKGADALRALLQEQSNAS</sequence>
<dbReference type="PANTHER" id="PTHR15492">
    <property type="entry name" value="CYCLIN D1-BINDING PROTEIN 1"/>
    <property type="match status" value="1"/>
</dbReference>
<evidence type="ECO:0000313" key="4">
    <source>
        <dbReference type="Proteomes" id="UP000320762"/>
    </source>
</evidence>
<dbReference type="Pfam" id="PF13324">
    <property type="entry name" value="GCIP_N"/>
    <property type="match status" value="1"/>
</dbReference>
<gene>
    <name evidence="3" type="ORF">BD626DRAFT_573426</name>
</gene>
<feature type="domain" description="Cyclin-D1-binding protein 1-like N-terminal" evidence="2">
    <location>
        <begin position="51"/>
        <end position="189"/>
    </location>
</feature>
<dbReference type="InterPro" id="IPR049317">
    <property type="entry name" value="GCIP-like_N"/>
</dbReference>